<dbReference type="NCBIfam" id="NF007495">
    <property type="entry name" value="PRK10089.1-4"/>
    <property type="match status" value="1"/>
</dbReference>
<accession>A0A418ME87</accession>
<dbReference type="RefSeq" id="WP_119666933.1">
    <property type="nucleotide sequence ID" value="NZ_QXED01000002.1"/>
</dbReference>
<evidence type="ECO:0000256" key="2">
    <source>
        <dbReference type="ARBA" id="ARBA00022884"/>
    </source>
</evidence>
<dbReference type="PANTHER" id="PTHR11586:SF37">
    <property type="entry name" value="TRNA-BINDING DOMAIN-CONTAINING PROTEIN"/>
    <property type="match status" value="1"/>
</dbReference>
<dbReference type="PROSITE" id="PS50886">
    <property type="entry name" value="TRBD"/>
    <property type="match status" value="1"/>
</dbReference>
<evidence type="ECO:0000313" key="6">
    <source>
        <dbReference type="Proteomes" id="UP000283523"/>
    </source>
</evidence>
<evidence type="ECO:0000256" key="1">
    <source>
        <dbReference type="ARBA" id="ARBA00022555"/>
    </source>
</evidence>
<sequence length="109" mass="12191">MLTWDEFDKVDMRVGTIIDVNDFPKARKPAYQLTIDFGEAGIKRSSAQITRLYSKEELVGRQVIAVVNFPPKQIADFQSECLVLGAVGDNNEITLLQPERPAKNGLRIA</sequence>
<dbReference type="FunFam" id="2.40.50.140:FF:000165">
    <property type="entry name" value="Chaperone CsaA"/>
    <property type="match status" value="1"/>
</dbReference>
<dbReference type="NCBIfam" id="NF007494">
    <property type="entry name" value="PRK10089.1-3"/>
    <property type="match status" value="1"/>
</dbReference>
<dbReference type="PANTHER" id="PTHR11586">
    <property type="entry name" value="TRNA-AMINOACYLATION COFACTOR ARC1 FAMILY MEMBER"/>
    <property type="match status" value="1"/>
</dbReference>
<dbReference type="InterPro" id="IPR012340">
    <property type="entry name" value="NA-bd_OB-fold"/>
</dbReference>
<organism evidence="5 6">
    <name type="scientific">Fibrisoma montanum</name>
    <dbReference type="NCBI Taxonomy" id="2305895"/>
    <lineage>
        <taxon>Bacteria</taxon>
        <taxon>Pseudomonadati</taxon>
        <taxon>Bacteroidota</taxon>
        <taxon>Cytophagia</taxon>
        <taxon>Cytophagales</taxon>
        <taxon>Spirosomataceae</taxon>
        <taxon>Fibrisoma</taxon>
    </lineage>
</organism>
<protein>
    <submittedName>
        <fullName evidence="5">tRNA-binding protein</fullName>
    </submittedName>
</protein>
<evidence type="ECO:0000313" key="5">
    <source>
        <dbReference type="EMBL" id="RIV25047.1"/>
    </source>
</evidence>
<comment type="caution">
    <text evidence="5">The sequence shown here is derived from an EMBL/GenBank/DDBJ whole genome shotgun (WGS) entry which is preliminary data.</text>
</comment>
<dbReference type="InterPro" id="IPR002547">
    <property type="entry name" value="tRNA-bd_dom"/>
</dbReference>
<evidence type="ECO:0000256" key="3">
    <source>
        <dbReference type="PROSITE-ProRule" id="PRU00209"/>
    </source>
</evidence>
<keyword evidence="6" id="KW-1185">Reference proteome</keyword>
<feature type="domain" description="TRNA-binding" evidence="4">
    <location>
        <begin position="6"/>
        <end position="109"/>
    </location>
</feature>
<keyword evidence="2 3" id="KW-0694">RNA-binding</keyword>
<name>A0A418ME87_9BACT</name>
<evidence type="ECO:0000259" key="4">
    <source>
        <dbReference type="PROSITE" id="PS50886"/>
    </source>
</evidence>
<dbReference type="NCBIfam" id="TIGR02222">
    <property type="entry name" value="chap_CsaA"/>
    <property type="match status" value="1"/>
</dbReference>
<dbReference type="Pfam" id="PF01588">
    <property type="entry name" value="tRNA_bind"/>
    <property type="match status" value="1"/>
</dbReference>
<proteinExistence type="predicted"/>
<dbReference type="CDD" id="cd02798">
    <property type="entry name" value="tRNA_bind_CsaA"/>
    <property type="match status" value="1"/>
</dbReference>
<gene>
    <name evidence="5" type="ORF">DYU11_06935</name>
</gene>
<dbReference type="Gene3D" id="2.40.50.140">
    <property type="entry name" value="Nucleic acid-binding proteins"/>
    <property type="match status" value="1"/>
</dbReference>
<keyword evidence="1 3" id="KW-0820">tRNA-binding</keyword>
<dbReference type="OrthoDB" id="9794564at2"/>
<dbReference type="InterPro" id="IPR051270">
    <property type="entry name" value="Tyrosine-tRNA_ligase_regulator"/>
</dbReference>
<dbReference type="InterPro" id="IPR008231">
    <property type="entry name" value="CsaA"/>
</dbReference>
<dbReference type="AlphaFoldDB" id="A0A418ME87"/>
<dbReference type="Proteomes" id="UP000283523">
    <property type="component" value="Unassembled WGS sequence"/>
</dbReference>
<dbReference type="SUPFAM" id="SSF50249">
    <property type="entry name" value="Nucleic acid-binding proteins"/>
    <property type="match status" value="1"/>
</dbReference>
<reference evidence="5 6" key="1">
    <citation type="submission" date="2018-08" db="EMBL/GenBank/DDBJ databases">
        <title>Fibrisoma montanum sp. nov., isolated from Danxia mountain soil.</title>
        <authorList>
            <person name="Huang Y."/>
        </authorList>
    </citation>
    <scope>NUCLEOTIDE SEQUENCE [LARGE SCALE GENOMIC DNA]</scope>
    <source>
        <strain evidence="5 6">HYT19</strain>
    </source>
</reference>
<dbReference type="GO" id="GO:0000049">
    <property type="term" value="F:tRNA binding"/>
    <property type="evidence" value="ECO:0007669"/>
    <property type="project" value="UniProtKB-UniRule"/>
</dbReference>
<dbReference type="EMBL" id="QXED01000002">
    <property type="protein sequence ID" value="RIV25047.1"/>
    <property type="molecule type" value="Genomic_DNA"/>
</dbReference>